<sequence length="74" mass="8463">MNELVNLYQSKSRDGEIVPGPAGDFLLCDLQSMMDRFSPASVATQRESLCHLRLPRVWWVPAELRCKPARLKPH</sequence>
<accession>A0A0E9QV02</accession>
<evidence type="ECO:0000313" key="1">
    <source>
        <dbReference type="EMBL" id="JAH20679.1"/>
    </source>
</evidence>
<name>A0A0E9QV02_ANGAN</name>
<reference evidence="1" key="2">
    <citation type="journal article" date="2015" name="Fish Shellfish Immunol.">
        <title>Early steps in the European eel (Anguilla anguilla)-Vibrio vulnificus interaction in the gills: Role of the RtxA13 toxin.</title>
        <authorList>
            <person name="Callol A."/>
            <person name="Pajuelo D."/>
            <person name="Ebbesson L."/>
            <person name="Teles M."/>
            <person name="MacKenzie S."/>
            <person name="Amaro C."/>
        </authorList>
    </citation>
    <scope>NUCLEOTIDE SEQUENCE</scope>
</reference>
<dbReference type="AlphaFoldDB" id="A0A0E9QV02"/>
<protein>
    <submittedName>
        <fullName evidence="1">Uncharacterized protein</fullName>
    </submittedName>
</protein>
<organism evidence="1">
    <name type="scientific">Anguilla anguilla</name>
    <name type="common">European freshwater eel</name>
    <name type="synonym">Muraena anguilla</name>
    <dbReference type="NCBI Taxonomy" id="7936"/>
    <lineage>
        <taxon>Eukaryota</taxon>
        <taxon>Metazoa</taxon>
        <taxon>Chordata</taxon>
        <taxon>Craniata</taxon>
        <taxon>Vertebrata</taxon>
        <taxon>Euteleostomi</taxon>
        <taxon>Actinopterygii</taxon>
        <taxon>Neopterygii</taxon>
        <taxon>Teleostei</taxon>
        <taxon>Anguilliformes</taxon>
        <taxon>Anguillidae</taxon>
        <taxon>Anguilla</taxon>
    </lineage>
</organism>
<proteinExistence type="predicted"/>
<dbReference type="EMBL" id="GBXM01087898">
    <property type="protein sequence ID" value="JAH20679.1"/>
    <property type="molecule type" value="Transcribed_RNA"/>
</dbReference>
<reference evidence="1" key="1">
    <citation type="submission" date="2014-11" db="EMBL/GenBank/DDBJ databases">
        <authorList>
            <person name="Amaro Gonzalez C."/>
        </authorList>
    </citation>
    <scope>NUCLEOTIDE SEQUENCE</scope>
</reference>